<feature type="domain" description="Helix-turn-helix" evidence="1">
    <location>
        <begin position="10"/>
        <end position="61"/>
    </location>
</feature>
<evidence type="ECO:0000313" key="2">
    <source>
        <dbReference type="EMBL" id="NMQ20987.1"/>
    </source>
</evidence>
<keyword evidence="3" id="KW-1185">Reference proteome</keyword>
<dbReference type="Proteomes" id="UP000760480">
    <property type="component" value="Unassembled WGS sequence"/>
</dbReference>
<dbReference type="InterPro" id="IPR036388">
    <property type="entry name" value="WH-like_DNA-bd_sf"/>
</dbReference>
<keyword evidence="2" id="KW-0238">DNA-binding</keyword>
<dbReference type="Pfam" id="PF12728">
    <property type="entry name" value="HTH_17"/>
    <property type="match status" value="1"/>
</dbReference>
<dbReference type="Gene3D" id="1.10.10.10">
    <property type="entry name" value="Winged helix-like DNA-binding domain superfamily/Winged helix DNA-binding domain"/>
    <property type="match status" value="1"/>
</dbReference>
<sequence length="72" mass="8027">MQTPTKIDPLLTPEQTAANLGVSEKTLNVWRCTGRVNLPYVKVGARVRYRSADVEAFITRRTIRPGALEATQ</sequence>
<evidence type="ECO:0000259" key="1">
    <source>
        <dbReference type="Pfam" id="PF12728"/>
    </source>
</evidence>
<accession>A0ABX1TQP8</accession>
<dbReference type="EMBL" id="SPMZ01000072">
    <property type="protein sequence ID" value="NMQ20987.1"/>
    <property type="molecule type" value="Genomic_DNA"/>
</dbReference>
<dbReference type="SUPFAM" id="SSF46955">
    <property type="entry name" value="Putative DNA-binding domain"/>
    <property type="match status" value="1"/>
</dbReference>
<comment type="caution">
    <text evidence="2">The sequence shown here is derived from an EMBL/GenBank/DDBJ whole genome shotgun (WGS) entry which is preliminary data.</text>
</comment>
<gene>
    <name evidence="2" type="ORF">E4P82_18410</name>
</gene>
<dbReference type="GO" id="GO:0003677">
    <property type="term" value="F:DNA binding"/>
    <property type="evidence" value="ECO:0007669"/>
    <property type="project" value="UniProtKB-KW"/>
</dbReference>
<proteinExistence type="predicted"/>
<name>A0ABX1TQP8_9GAMM</name>
<organism evidence="2 3">
    <name type="scientific">Candidatus Competibacter phosphatis</name>
    <dbReference type="NCBI Taxonomy" id="221280"/>
    <lineage>
        <taxon>Bacteria</taxon>
        <taxon>Pseudomonadati</taxon>
        <taxon>Pseudomonadota</taxon>
        <taxon>Gammaproteobacteria</taxon>
        <taxon>Candidatus Competibacteraceae</taxon>
        <taxon>Candidatus Competibacter</taxon>
    </lineage>
</organism>
<protein>
    <submittedName>
        <fullName evidence="2">DNA-binding protein</fullName>
    </submittedName>
</protein>
<dbReference type="RefSeq" id="WP_169250255.1">
    <property type="nucleotide sequence ID" value="NZ_SPMZ01000072.1"/>
</dbReference>
<evidence type="ECO:0000313" key="3">
    <source>
        <dbReference type="Proteomes" id="UP000760480"/>
    </source>
</evidence>
<dbReference type="InterPro" id="IPR009061">
    <property type="entry name" value="DNA-bd_dom_put_sf"/>
</dbReference>
<reference evidence="2 3" key="1">
    <citation type="submission" date="2019-03" db="EMBL/GenBank/DDBJ databases">
        <title>Metabolic reconstructions from genomes of highly enriched 'Candidatus Accumulibacter' and 'Candidatus Competibacter' bioreactor populations.</title>
        <authorList>
            <person name="Annavajhala M.K."/>
            <person name="Welles L."/>
            <person name="Abbas B."/>
            <person name="Sorokin D."/>
            <person name="Park H."/>
            <person name="Van Loosdrecht M."/>
            <person name="Chandran K."/>
        </authorList>
    </citation>
    <scope>NUCLEOTIDE SEQUENCE [LARGE SCALE GENOMIC DNA]</scope>
    <source>
        <strain evidence="2 3">SBR_G</strain>
    </source>
</reference>
<dbReference type="InterPro" id="IPR041657">
    <property type="entry name" value="HTH_17"/>
</dbReference>